<dbReference type="Proteomes" id="UP000033054">
    <property type="component" value="Chromosome"/>
</dbReference>
<protein>
    <submittedName>
        <fullName evidence="1">Uncharacterized protein</fullName>
    </submittedName>
</protein>
<organism evidence="1 2">
    <name type="scientific">Spirosoma radiotolerans</name>
    <dbReference type="NCBI Taxonomy" id="1379870"/>
    <lineage>
        <taxon>Bacteria</taxon>
        <taxon>Pseudomonadati</taxon>
        <taxon>Bacteroidota</taxon>
        <taxon>Cytophagia</taxon>
        <taxon>Cytophagales</taxon>
        <taxon>Cytophagaceae</taxon>
        <taxon>Spirosoma</taxon>
    </lineage>
</organism>
<dbReference type="HOGENOM" id="CLU_2652648_0_0_10"/>
<dbReference type="KEGG" id="srd:SD10_27925"/>
<accession>A0A0E4A0Z1</accession>
<gene>
    <name evidence="1" type="ORF">SD10_27925</name>
</gene>
<evidence type="ECO:0000313" key="2">
    <source>
        <dbReference type="Proteomes" id="UP000033054"/>
    </source>
</evidence>
<name>A0A0E4A0Z1_9BACT</name>
<proteinExistence type="predicted"/>
<dbReference type="AlphaFoldDB" id="A0A0E4A0Z1"/>
<sequence>MTSMVLGLKIGLLIMLTIFQTLCQFVHQSAVSYFGSFKRKLKEFELSKWPVEASLGTNVCKVGNDSLMFVGYVWGE</sequence>
<dbReference type="EMBL" id="CP010429">
    <property type="protein sequence ID" value="AKD58158.1"/>
    <property type="molecule type" value="Genomic_DNA"/>
</dbReference>
<evidence type="ECO:0000313" key="1">
    <source>
        <dbReference type="EMBL" id="AKD58158.1"/>
    </source>
</evidence>
<dbReference type="PATRIC" id="fig|1379870.5.peg.6017"/>
<keyword evidence="2" id="KW-1185">Reference proteome</keyword>
<reference evidence="1 2" key="1">
    <citation type="journal article" date="2014" name="Curr. Microbiol.">
        <title>Spirosoma radiotolerans sp. nov., a gamma-radiation-resistant bacterium isolated from gamma ray-irradiated soil.</title>
        <authorList>
            <person name="Lee J.J."/>
            <person name="Srinivasan S."/>
            <person name="Lim S."/>
            <person name="Joe M."/>
            <person name="Im S."/>
            <person name="Bae S.I."/>
            <person name="Park K.R."/>
            <person name="Han J.H."/>
            <person name="Park S.H."/>
            <person name="Joo B.M."/>
            <person name="Park S.J."/>
            <person name="Kim M.K."/>
        </authorList>
    </citation>
    <scope>NUCLEOTIDE SEQUENCE [LARGE SCALE GENOMIC DNA]</scope>
    <source>
        <strain evidence="1 2">DG5A</strain>
    </source>
</reference>